<comment type="caution">
    <text evidence="3">The sequence shown here is derived from an EMBL/GenBank/DDBJ whole genome shotgun (WGS) entry which is preliminary data.</text>
</comment>
<dbReference type="InterPro" id="IPR050952">
    <property type="entry name" value="TRIM-NHL_E3_ligases"/>
</dbReference>
<reference evidence="3" key="1">
    <citation type="submission" date="2021-02" db="EMBL/GenBank/DDBJ databases">
        <authorList>
            <person name="Nowell W R."/>
        </authorList>
    </citation>
    <scope>NUCLEOTIDE SEQUENCE</scope>
</reference>
<feature type="repeat" description="NHL" evidence="2">
    <location>
        <begin position="230"/>
        <end position="260"/>
    </location>
</feature>
<evidence type="ECO:0000256" key="1">
    <source>
        <dbReference type="ARBA" id="ARBA00022737"/>
    </source>
</evidence>
<accession>A0A819PBE9</accession>
<dbReference type="AlphaFoldDB" id="A0A819PBE9"/>
<feature type="repeat" description="NHL" evidence="2">
    <location>
        <begin position="66"/>
        <end position="105"/>
    </location>
</feature>
<evidence type="ECO:0000256" key="2">
    <source>
        <dbReference type="PROSITE-ProRule" id="PRU00504"/>
    </source>
</evidence>
<name>A0A819PBE9_9BILA</name>
<dbReference type="Pfam" id="PF01436">
    <property type="entry name" value="NHL"/>
    <property type="match status" value="1"/>
</dbReference>
<dbReference type="InterPro" id="IPR011042">
    <property type="entry name" value="6-blade_b-propeller_TolB-like"/>
</dbReference>
<dbReference type="Gene3D" id="2.40.10.500">
    <property type="match status" value="1"/>
</dbReference>
<sequence length="311" mass="33561">MLRWNTTGITVAGIVGNPGNANNQLNTPFDVILDYANNLYIADRANHRIQKYSLGASIGKTVAGNGTIGSSQYQLYNPSRVIIDLNGNFYISDTYNHRIQFWRNGAVSGTIVAGITGPCGNANNQLCTPYGIAPHPTSGTLYMSDYSNHRIMSYTFGANNGTLVLGGNGPGTNNTQLSSPVGLHFNSFSNSLVITNSAANNIVRHISGMSGWTLVAGNINGSSGTASTRLFYPTDVTFDPMGNMYVADSSNHRIQFFYADHLNDTTIAGMSGVVGNNATTLNEPRSVKLDSQLNLYVVDTFNSRIQNFLRY</sequence>
<protein>
    <recommendedName>
        <fullName evidence="5">NHL repeat-containing protein</fullName>
    </recommendedName>
</protein>
<dbReference type="GO" id="GO:0008270">
    <property type="term" value="F:zinc ion binding"/>
    <property type="evidence" value="ECO:0007669"/>
    <property type="project" value="UniProtKB-KW"/>
</dbReference>
<evidence type="ECO:0000313" key="4">
    <source>
        <dbReference type="Proteomes" id="UP000663836"/>
    </source>
</evidence>
<dbReference type="PROSITE" id="PS51125">
    <property type="entry name" value="NHL"/>
    <property type="match status" value="3"/>
</dbReference>
<dbReference type="PANTHER" id="PTHR24104:SF25">
    <property type="entry name" value="PROTEIN LIN-41"/>
    <property type="match status" value="1"/>
</dbReference>
<dbReference type="EMBL" id="CAJOBD010004942">
    <property type="protein sequence ID" value="CAF4014077.1"/>
    <property type="molecule type" value="Genomic_DNA"/>
</dbReference>
<dbReference type="PANTHER" id="PTHR24104">
    <property type="entry name" value="E3 UBIQUITIN-PROTEIN LIGASE NHLRC1-RELATED"/>
    <property type="match status" value="1"/>
</dbReference>
<feature type="repeat" description="NHL" evidence="2">
    <location>
        <begin position="12"/>
        <end position="55"/>
    </location>
</feature>
<dbReference type="SUPFAM" id="SSF63829">
    <property type="entry name" value="Calcium-dependent phosphotriesterase"/>
    <property type="match status" value="1"/>
</dbReference>
<dbReference type="Proteomes" id="UP000663836">
    <property type="component" value="Unassembled WGS sequence"/>
</dbReference>
<keyword evidence="1" id="KW-0677">Repeat</keyword>
<evidence type="ECO:0008006" key="5">
    <source>
        <dbReference type="Google" id="ProtNLM"/>
    </source>
</evidence>
<gene>
    <name evidence="3" type="ORF">JBS370_LOCUS27012</name>
</gene>
<evidence type="ECO:0000313" key="3">
    <source>
        <dbReference type="EMBL" id="CAF4014077.1"/>
    </source>
</evidence>
<dbReference type="CDD" id="cd05819">
    <property type="entry name" value="NHL"/>
    <property type="match status" value="1"/>
</dbReference>
<dbReference type="InterPro" id="IPR001258">
    <property type="entry name" value="NHL_repeat"/>
</dbReference>
<dbReference type="Gene3D" id="2.120.10.30">
    <property type="entry name" value="TolB, C-terminal domain"/>
    <property type="match status" value="2"/>
</dbReference>
<organism evidence="3 4">
    <name type="scientific">Rotaria sordida</name>
    <dbReference type="NCBI Taxonomy" id="392033"/>
    <lineage>
        <taxon>Eukaryota</taxon>
        <taxon>Metazoa</taxon>
        <taxon>Spiralia</taxon>
        <taxon>Gnathifera</taxon>
        <taxon>Rotifera</taxon>
        <taxon>Eurotatoria</taxon>
        <taxon>Bdelloidea</taxon>
        <taxon>Philodinida</taxon>
        <taxon>Philodinidae</taxon>
        <taxon>Rotaria</taxon>
    </lineage>
</organism>
<proteinExistence type="predicted"/>